<keyword evidence="4" id="KW-1133">Transmembrane helix</keyword>
<keyword evidence="4" id="KW-0472">Membrane</keyword>
<evidence type="ECO:0000256" key="4">
    <source>
        <dbReference type="SAM" id="Phobius"/>
    </source>
</evidence>
<feature type="domain" description="GGDEF" evidence="5">
    <location>
        <begin position="249"/>
        <end position="391"/>
    </location>
</feature>
<dbReference type="CDD" id="cd01949">
    <property type="entry name" value="GGDEF"/>
    <property type="match status" value="1"/>
</dbReference>
<evidence type="ECO:0000313" key="7">
    <source>
        <dbReference type="Proteomes" id="UP001302316"/>
    </source>
</evidence>
<feature type="compositionally biased region" description="Basic residues" evidence="3">
    <location>
        <begin position="332"/>
        <end position="343"/>
    </location>
</feature>
<reference evidence="6 7" key="1">
    <citation type="submission" date="2023-12" db="EMBL/GenBank/DDBJ databases">
        <title>Whole-genome sequencing of halo(alkali)philic microorganisms from hypersaline lakes.</title>
        <authorList>
            <person name="Sorokin D.Y."/>
            <person name="Merkel A.Y."/>
            <person name="Messina E."/>
            <person name="Yakimov M."/>
        </authorList>
    </citation>
    <scope>NUCLEOTIDE SEQUENCE [LARGE SCALE GENOMIC DNA]</scope>
    <source>
        <strain evidence="6 7">AB-CW1</strain>
    </source>
</reference>
<dbReference type="PANTHER" id="PTHR45138">
    <property type="entry name" value="REGULATORY COMPONENTS OF SENSORY TRANSDUCTION SYSTEM"/>
    <property type="match status" value="1"/>
</dbReference>
<evidence type="ECO:0000256" key="3">
    <source>
        <dbReference type="SAM" id="MobiDB-lite"/>
    </source>
</evidence>
<evidence type="ECO:0000256" key="2">
    <source>
        <dbReference type="ARBA" id="ARBA00034247"/>
    </source>
</evidence>
<dbReference type="SUPFAM" id="SSF55073">
    <property type="entry name" value="Nucleotide cyclase"/>
    <property type="match status" value="1"/>
</dbReference>
<keyword evidence="4" id="KW-0812">Transmembrane</keyword>
<feature type="transmembrane region" description="Helical" evidence="4">
    <location>
        <begin position="155"/>
        <end position="176"/>
    </location>
</feature>
<feature type="transmembrane region" description="Helical" evidence="4">
    <location>
        <begin position="115"/>
        <end position="135"/>
    </location>
</feature>
<feature type="transmembrane region" description="Helical" evidence="4">
    <location>
        <begin position="89"/>
        <end position="106"/>
    </location>
</feature>
<dbReference type="Proteomes" id="UP001302316">
    <property type="component" value="Unassembled WGS sequence"/>
</dbReference>
<dbReference type="PANTHER" id="PTHR45138:SF9">
    <property type="entry name" value="DIGUANYLATE CYCLASE DGCM-RELATED"/>
    <property type="match status" value="1"/>
</dbReference>
<dbReference type="EC" id="2.7.7.65" evidence="1"/>
<sequence length="391" mass="42566">MGHLLTRHFLWGLLPALLAPLLFLAYLPALEATAAELSVWRWPLTALGLAGMALAALFGQWRHVLALAAVIGLPMLGDTDLLARSAGHQALAVLITALVLAGAAVLPERGPTGPILWLAAGLAVLMLGLMLRDIALPMLVARPLAEFELAGRSLALTRSAVAVLLCALAVTVLQGWRPDPLRAGLLAASLCLLPLTGALGTEPPLRLAIAPMLLLLWAGLLLHAWHLAFRDELTGLPNRRALELRLRAGPRPVGMVDVDHFKRFNDRHGHDAGDQVLRRVAETLAGTRGARAYRYGGEEFTLVFRRRPLARLKDFLEEQRRALAERPFRLRTSQRRRKQRGKGGGRGIKITASFGLAMPRRGETPAAVIKRADQALYRAKAAGRNRVEIDE</sequence>
<organism evidence="6 7">
    <name type="scientific">Natronospira elongata</name>
    <dbReference type="NCBI Taxonomy" id="3110268"/>
    <lineage>
        <taxon>Bacteria</taxon>
        <taxon>Pseudomonadati</taxon>
        <taxon>Pseudomonadota</taxon>
        <taxon>Gammaproteobacteria</taxon>
        <taxon>Natronospirales</taxon>
        <taxon>Natronospiraceae</taxon>
        <taxon>Natronospira</taxon>
    </lineage>
</organism>
<evidence type="ECO:0000313" key="6">
    <source>
        <dbReference type="EMBL" id="MEA5445573.1"/>
    </source>
</evidence>
<dbReference type="GO" id="GO:0043709">
    <property type="term" value="P:cell adhesion involved in single-species biofilm formation"/>
    <property type="evidence" value="ECO:0007669"/>
    <property type="project" value="TreeGrafter"/>
</dbReference>
<dbReference type="Gene3D" id="3.30.70.270">
    <property type="match status" value="1"/>
</dbReference>
<dbReference type="GO" id="GO:0052621">
    <property type="term" value="F:diguanylate cyclase activity"/>
    <property type="evidence" value="ECO:0007669"/>
    <property type="project" value="UniProtKB-EC"/>
</dbReference>
<dbReference type="InterPro" id="IPR029787">
    <property type="entry name" value="Nucleotide_cyclase"/>
</dbReference>
<dbReference type="PROSITE" id="PS50887">
    <property type="entry name" value="GGDEF"/>
    <property type="match status" value="1"/>
</dbReference>
<name>A0AAP6MKC8_9GAMM</name>
<feature type="transmembrane region" description="Helical" evidence="4">
    <location>
        <begin position="183"/>
        <end position="201"/>
    </location>
</feature>
<dbReference type="RefSeq" id="WP_346051202.1">
    <property type="nucleotide sequence ID" value="NZ_JAYGII010000012.1"/>
</dbReference>
<accession>A0AAP6MKC8</accession>
<dbReference type="InterPro" id="IPR050469">
    <property type="entry name" value="Diguanylate_Cyclase"/>
</dbReference>
<dbReference type="SMART" id="SM00267">
    <property type="entry name" value="GGDEF"/>
    <property type="match status" value="1"/>
</dbReference>
<comment type="caution">
    <text evidence="6">The sequence shown here is derived from an EMBL/GenBank/DDBJ whole genome shotgun (WGS) entry which is preliminary data.</text>
</comment>
<dbReference type="AlphaFoldDB" id="A0AAP6MKC8"/>
<protein>
    <recommendedName>
        <fullName evidence="1">diguanylate cyclase</fullName>
        <ecNumber evidence="1">2.7.7.65</ecNumber>
    </recommendedName>
</protein>
<feature type="transmembrane region" description="Helical" evidence="4">
    <location>
        <begin position="207"/>
        <end position="229"/>
    </location>
</feature>
<feature type="transmembrane region" description="Helical" evidence="4">
    <location>
        <begin position="39"/>
        <end position="57"/>
    </location>
</feature>
<dbReference type="InterPro" id="IPR043128">
    <property type="entry name" value="Rev_trsase/Diguanyl_cyclase"/>
</dbReference>
<dbReference type="NCBIfam" id="TIGR00254">
    <property type="entry name" value="GGDEF"/>
    <property type="match status" value="1"/>
</dbReference>
<keyword evidence="6" id="KW-0548">Nucleotidyltransferase</keyword>
<evidence type="ECO:0000259" key="5">
    <source>
        <dbReference type="PROSITE" id="PS50887"/>
    </source>
</evidence>
<comment type="catalytic activity">
    <reaction evidence="2">
        <text>2 GTP = 3',3'-c-di-GMP + 2 diphosphate</text>
        <dbReference type="Rhea" id="RHEA:24898"/>
        <dbReference type="ChEBI" id="CHEBI:33019"/>
        <dbReference type="ChEBI" id="CHEBI:37565"/>
        <dbReference type="ChEBI" id="CHEBI:58805"/>
        <dbReference type="EC" id="2.7.7.65"/>
    </reaction>
</comment>
<dbReference type="Pfam" id="PF00990">
    <property type="entry name" value="GGDEF"/>
    <property type="match status" value="1"/>
</dbReference>
<feature type="transmembrane region" description="Helical" evidence="4">
    <location>
        <begin position="9"/>
        <end position="27"/>
    </location>
</feature>
<proteinExistence type="predicted"/>
<dbReference type="EMBL" id="JAYGII010000012">
    <property type="protein sequence ID" value="MEA5445573.1"/>
    <property type="molecule type" value="Genomic_DNA"/>
</dbReference>
<dbReference type="InterPro" id="IPR000160">
    <property type="entry name" value="GGDEF_dom"/>
</dbReference>
<keyword evidence="7" id="KW-1185">Reference proteome</keyword>
<evidence type="ECO:0000256" key="1">
    <source>
        <dbReference type="ARBA" id="ARBA00012528"/>
    </source>
</evidence>
<dbReference type="GO" id="GO:0005886">
    <property type="term" value="C:plasma membrane"/>
    <property type="evidence" value="ECO:0007669"/>
    <property type="project" value="TreeGrafter"/>
</dbReference>
<dbReference type="GO" id="GO:1902201">
    <property type="term" value="P:negative regulation of bacterial-type flagellum-dependent cell motility"/>
    <property type="evidence" value="ECO:0007669"/>
    <property type="project" value="TreeGrafter"/>
</dbReference>
<feature type="region of interest" description="Disordered" evidence="3">
    <location>
        <begin position="330"/>
        <end position="349"/>
    </location>
</feature>
<keyword evidence="6" id="KW-0808">Transferase</keyword>
<gene>
    <name evidence="6" type="ORF">VCB98_07055</name>
</gene>